<evidence type="ECO:0000256" key="2">
    <source>
        <dbReference type="ARBA" id="ARBA00022801"/>
    </source>
</evidence>
<evidence type="ECO:0000313" key="5">
    <source>
        <dbReference type="Proteomes" id="UP000184267"/>
    </source>
</evidence>
<dbReference type="PANTHER" id="PTHR43194">
    <property type="entry name" value="HYDROLASE ALPHA/BETA FOLD FAMILY"/>
    <property type="match status" value="1"/>
</dbReference>
<accession>A0A1M2VGE5</accession>
<dbReference type="OMA" id="TEYIPHI"/>
<dbReference type="GO" id="GO:0008233">
    <property type="term" value="F:peptidase activity"/>
    <property type="evidence" value="ECO:0007669"/>
    <property type="project" value="InterPro"/>
</dbReference>
<dbReference type="InterPro" id="IPR029058">
    <property type="entry name" value="AB_hydrolase_fold"/>
</dbReference>
<feature type="domain" description="AB hydrolase-1" evidence="3">
    <location>
        <begin position="31"/>
        <end position="285"/>
    </location>
</feature>
<evidence type="ECO:0000256" key="1">
    <source>
        <dbReference type="ARBA" id="ARBA00010088"/>
    </source>
</evidence>
<keyword evidence="5" id="KW-1185">Reference proteome</keyword>
<reference evidence="4 5" key="1">
    <citation type="submission" date="2016-10" db="EMBL/GenBank/DDBJ databases">
        <title>Genome sequence of the basidiomycete white-rot fungus Trametes pubescens.</title>
        <authorList>
            <person name="Makela M.R."/>
            <person name="Granchi Z."/>
            <person name="Peng M."/>
            <person name="De Vries R.P."/>
            <person name="Grigoriev I."/>
            <person name="Riley R."/>
            <person name="Hilden K."/>
        </authorList>
    </citation>
    <scope>NUCLEOTIDE SEQUENCE [LARGE SCALE GENOMIC DNA]</scope>
    <source>
        <strain evidence="4 5">FBCC735</strain>
    </source>
</reference>
<gene>
    <name evidence="4" type="ORF">TRAPUB_2494</name>
</gene>
<dbReference type="OrthoDB" id="190201at2759"/>
<dbReference type="GO" id="GO:0006508">
    <property type="term" value="P:proteolysis"/>
    <property type="evidence" value="ECO:0007669"/>
    <property type="project" value="InterPro"/>
</dbReference>
<dbReference type="PIRSF" id="PIRSF005539">
    <property type="entry name" value="Pept_S33_TRI_F1"/>
    <property type="match status" value="1"/>
</dbReference>
<dbReference type="InterPro" id="IPR002410">
    <property type="entry name" value="Peptidase_S33"/>
</dbReference>
<dbReference type="InterPro" id="IPR005945">
    <property type="entry name" value="Pro_imino_pep"/>
</dbReference>
<keyword evidence="2" id="KW-0378">Hydrolase</keyword>
<dbReference type="NCBIfam" id="TIGR01250">
    <property type="entry name" value="pro_imino_pep_2"/>
    <property type="match status" value="1"/>
</dbReference>
<dbReference type="PRINTS" id="PR00793">
    <property type="entry name" value="PROAMNOPTASE"/>
</dbReference>
<protein>
    <submittedName>
        <fullName evidence="4">L-amino acid amidase</fullName>
    </submittedName>
</protein>
<dbReference type="SUPFAM" id="SSF53474">
    <property type="entry name" value="alpha/beta-Hydrolases"/>
    <property type="match status" value="1"/>
</dbReference>
<name>A0A1M2VGE5_TRAPU</name>
<comment type="caution">
    <text evidence="4">The sequence shown here is derived from an EMBL/GenBank/DDBJ whole genome shotgun (WGS) entry which is preliminary data.</text>
</comment>
<dbReference type="PANTHER" id="PTHR43194:SF2">
    <property type="entry name" value="PEROXISOMAL MEMBRANE PROTEIN LPX1"/>
    <property type="match status" value="1"/>
</dbReference>
<sequence>MEGFVEFKVNGIDTPCKTWYKVFGHLKSRRPLVALHGGPGIPHNYLLSLADLADTHSIPVVLYDQLGNGNSTHLPEKNGDTAFWTEALFIAELENLLKQLGIQDDFDLLGQSWGGMMGARFAATRPPGLKNLILSNSLTSMKLWIEAANTLRAQLPQDIQDTLDKHEADGTTDSAEYQNAVQIFYSRHVCRLDPMPQEVLASFKALEKDPTVYYTMFGPSEFHVTGPLKDWTVADDIHLINVPTLLLNGHYDEAQDSVQVGFFRDIEKVKWFTFAESSHMPMWEEREKYMRVVGDFLTQA</sequence>
<dbReference type="STRING" id="154538.A0A1M2VGE5"/>
<dbReference type="EMBL" id="MNAD01001287">
    <property type="protein sequence ID" value="OJT06636.1"/>
    <property type="molecule type" value="Genomic_DNA"/>
</dbReference>
<organism evidence="4 5">
    <name type="scientific">Trametes pubescens</name>
    <name type="common">White-rot fungus</name>
    <dbReference type="NCBI Taxonomy" id="154538"/>
    <lineage>
        <taxon>Eukaryota</taxon>
        <taxon>Fungi</taxon>
        <taxon>Dikarya</taxon>
        <taxon>Basidiomycota</taxon>
        <taxon>Agaricomycotina</taxon>
        <taxon>Agaricomycetes</taxon>
        <taxon>Polyporales</taxon>
        <taxon>Polyporaceae</taxon>
        <taxon>Trametes</taxon>
    </lineage>
</organism>
<evidence type="ECO:0000313" key="4">
    <source>
        <dbReference type="EMBL" id="OJT06636.1"/>
    </source>
</evidence>
<dbReference type="Gene3D" id="3.40.50.1820">
    <property type="entry name" value="alpha/beta hydrolase"/>
    <property type="match status" value="1"/>
</dbReference>
<dbReference type="Pfam" id="PF00561">
    <property type="entry name" value="Abhydrolase_1"/>
    <property type="match status" value="1"/>
</dbReference>
<dbReference type="InterPro" id="IPR000073">
    <property type="entry name" value="AB_hydrolase_1"/>
</dbReference>
<dbReference type="AlphaFoldDB" id="A0A1M2VGE5"/>
<dbReference type="InterPro" id="IPR050228">
    <property type="entry name" value="Carboxylesterase_BioH"/>
</dbReference>
<proteinExistence type="inferred from homology"/>
<comment type="similarity">
    <text evidence="1">Belongs to the peptidase S33 family.</text>
</comment>
<dbReference type="Proteomes" id="UP000184267">
    <property type="component" value="Unassembled WGS sequence"/>
</dbReference>
<evidence type="ECO:0000259" key="3">
    <source>
        <dbReference type="Pfam" id="PF00561"/>
    </source>
</evidence>